<feature type="transmembrane region" description="Helical" evidence="2">
    <location>
        <begin position="7"/>
        <end position="29"/>
    </location>
</feature>
<sequence length="249" mass="26221">MKLKPNYAITIVLIILVVGIGGAVALGLWNTQTEKVPITFTSGENAGEYNPSDIRGSYTFEDISVLFEIPLDSLGKAFNVTENVATFQCKTLESMYQKSPVEIGTGSVRFFVAAYKGFEIDPKDAYLLEAGRDVILSEGSPTASQIDYLNTHFVTASELNAETTPATNTESGTGTGTGTGTGSGSGTGENADKLVKGKTTFAEAISLGISQAKIETAIGGPIPDMSMTIKDYCNANGLDFSVISVQIAE</sequence>
<feature type="region of interest" description="Disordered" evidence="1">
    <location>
        <begin position="161"/>
        <end position="191"/>
    </location>
</feature>
<evidence type="ECO:0000256" key="2">
    <source>
        <dbReference type="SAM" id="Phobius"/>
    </source>
</evidence>
<evidence type="ECO:0000256" key="1">
    <source>
        <dbReference type="SAM" id="MobiDB-lite"/>
    </source>
</evidence>
<organism evidence="3 4">
    <name type="scientific">Acetobacterium woodii (strain ATCC 29683 / DSM 1030 / JCM 2381 / KCTC 1655 / WB1)</name>
    <dbReference type="NCBI Taxonomy" id="931626"/>
    <lineage>
        <taxon>Bacteria</taxon>
        <taxon>Bacillati</taxon>
        <taxon>Bacillota</taxon>
        <taxon>Clostridia</taxon>
        <taxon>Eubacteriales</taxon>
        <taxon>Eubacteriaceae</taxon>
        <taxon>Acetobacterium</taxon>
    </lineage>
</organism>
<evidence type="ECO:0000313" key="4">
    <source>
        <dbReference type="Proteomes" id="UP000007177"/>
    </source>
</evidence>
<name>H6LGY6_ACEWD</name>
<dbReference type="HOGENOM" id="CLU_1140919_0_0_9"/>
<dbReference type="EMBL" id="CP002987">
    <property type="protein sequence ID" value="AFA47124.1"/>
    <property type="molecule type" value="Genomic_DNA"/>
</dbReference>
<reference evidence="4" key="1">
    <citation type="submission" date="2011-07" db="EMBL/GenBank/DDBJ databases">
        <title>Complete genome sequence of Acetobacterium woodii.</title>
        <authorList>
            <person name="Poehlein A."/>
            <person name="Schmidt S."/>
            <person name="Kaster A.-K."/>
            <person name="Goenrich M."/>
            <person name="Vollmers J."/>
            <person name="Thuermer A."/>
            <person name="Gottschalk G."/>
            <person name="Thauer R.K."/>
            <person name="Daniel R."/>
            <person name="Mueller V."/>
        </authorList>
    </citation>
    <scope>NUCLEOTIDE SEQUENCE [LARGE SCALE GENOMIC DNA]</scope>
    <source>
        <strain evidence="4">ATCC 29683 / DSM 1030 / JCM 2381 / KCTC 1655 / WB1</strain>
    </source>
</reference>
<dbReference type="RefSeq" id="WP_014354727.1">
    <property type="nucleotide sequence ID" value="NC_016894.1"/>
</dbReference>
<dbReference type="AlphaFoldDB" id="H6LGY6"/>
<dbReference type="STRING" id="931626.Awo_c03200"/>
<keyword evidence="2" id="KW-0812">Transmembrane</keyword>
<accession>H6LGY6</accession>
<keyword evidence="2" id="KW-0472">Membrane</keyword>
<reference evidence="3 4" key="2">
    <citation type="journal article" date="2012" name="PLoS ONE">
        <title>An ancient pathway combining carbon dioxide fixation with the generation and utilization of a sodium ion gradient for ATP synthesis.</title>
        <authorList>
            <person name="Poehlein A."/>
            <person name="Schmidt S."/>
            <person name="Kaster A.K."/>
            <person name="Goenrich M."/>
            <person name="Vollmers J."/>
            <person name="Thurmer A."/>
            <person name="Bertsch J."/>
            <person name="Schuchmann K."/>
            <person name="Voigt B."/>
            <person name="Hecker M."/>
            <person name="Daniel R."/>
            <person name="Thauer R.K."/>
            <person name="Gottschalk G."/>
            <person name="Muller V."/>
        </authorList>
    </citation>
    <scope>NUCLEOTIDE SEQUENCE [LARGE SCALE GENOMIC DNA]</scope>
    <source>
        <strain evidence="4">ATCC 29683 / DSM 1030 / JCM 2381 / KCTC 1655 / WB1</strain>
    </source>
</reference>
<evidence type="ECO:0000313" key="3">
    <source>
        <dbReference type="EMBL" id="AFA47124.1"/>
    </source>
</evidence>
<dbReference type="eggNOG" id="COG0348">
    <property type="taxonomic scope" value="Bacteria"/>
</dbReference>
<dbReference type="Proteomes" id="UP000007177">
    <property type="component" value="Chromosome"/>
</dbReference>
<proteinExistence type="predicted"/>
<keyword evidence="2" id="KW-1133">Transmembrane helix</keyword>
<gene>
    <name evidence="3" type="ordered locus">Awo_c03200</name>
</gene>
<keyword evidence="4" id="KW-1185">Reference proteome</keyword>
<protein>
    <submittedName>
        <fullName evidence="3">Uncharacterized protein</fullName>
    </submittedName>
</protein>
<dbReference type="OrthoDB" id="368416at2"/>
<dbReference type="KEGG" id="awo:Awo_c03200"/>
<feature type="compositionally biased region" description="Gly residues" evidence="1">
    <location>
        <begin position="173"/>
        <end position="187"/>
    </location>
</feature>